<evidence type="ECO:0000256" key="1">
    <source>
        <dbReference type="ARBA" id="ARBA00005752"/>
    </source>
</evidence>
<dbReference type="EC" id="6.3.5.4" evidence="2"/>
<keyword evidence="3" id="KW-0436">Ligase</keyword>
<proteinExistence type="inferred from homology"/>
<keyword evidence="5 12" id="KW-0547">Nucleotide-binding</keyword>
<comment type="pathway">
    <text evidence="9">Amino-acid biosynthesis.</text>
</comment>
<dbReference type="InterPro" id="IPR029055">
    <property type="entry name" value="Ntn_hydrolases_N"/>
</dbReference>
<dbReference type="InterPro" id="IPR033738">
    <property type="entry name" value="AsnB_N"/>
</dbReference>
<name>L7LDP9_9ACTN</name>
<dbReference type="AlphaFoldDB" id="L7LDP9"/>
<evidence type="ECO:0000256" key="7">
    <source>
        <dbReference type="ARBA" id="ARBA00022888"/>
    </source>
</evidence>
<dbReference type="InterPro" id="IPR017932">
    <property type="entry name" value="GATase_2_dom"/>
</dbReference>
<dbReference type="GO" id="GO:0005524">
    <property type="term" value="F:ATP binding"/>
    <property type="evidence" value="ECO:0007669"/>
    <property type="project" value="UniProtKB-KW"/>
</dbReference>
<reference evidence="15 16" key="1">
    <citation type="submission" date="2012-12" db="EMBL/GenBank/DDBJ databases">
        <title>Whole genome shotgun sequence of Gordonia hirsuta NBRC 16056.</title>
        <authorList>
            <person name="Isaki-Nakamura S."/>
            <person name="Hosoyama A."/>
            <person name="Tsuchikane K."/>
            <person name="Katsumata H."/>
            <person name="Baba S."/>
            <person name="Yamazaki S."/>
            <person name="Fujita N."/>
        </authorList>
    </citation>
    <scope>NUCLEOTIDE SEQUENCE [LARGE SCALE GENOMIC DNA]</scope>
    <source>
        <strain evidence="15 16">NBRC 16056</strain>
    </source>
</reference>
<evidence type="ECO:0000256" key="9">
    <source>
        <dbReference type="ARBA" id="ARBA00029440"/>
    </source>
</evidence>
<dbReference type="CDD" id="cd01991">
    <property type="entry name" value="Asn_synthase_B_C"/>
    <property type="match status" value="1"/>
</dbReference>
<keyword evidence="6 12" id="KW-0067">ATP-binding</keyword>
<evidence type="ECO:0000256" key="6">
    <source>
        <dbReference type="ARBA" id="ARBA00022840"/>
    </source>
</evidence>
<evidence type="ECO:0000313" key="16">
    <source>
        <dbReference type="Proteomes" id="UP000053405"/>
    </source>
</evidence>
<evidence type="ECO:0000256" key="3">
    <source>
        <dbReference type="ARBA" id="ARBA00022598"/>
    </source>
</evidence>
<dbReference type="Gene3D" id="3.60.20.10">
    <property type="entry name" value="Glutamine Phosphoribosylpyrophosphate, subunit 1, domain 1"/>
    <property type="match status" value="1"/>
</dbReference>
<keyword evidence="8 11" id="KW-0315">Glutamine amidotransferase</keyword>
<dbReference type="eggNOG" id="COG0367">
    <property type="taxonomic scope" value="Bacteria"/>
</dbReference>
<dbReference type="PIRSF" id="PIRSF001589">
    <property type="entry name" value="Asn_synthetase_glu-h"/>
    <property type="match status" value="1"/>
</dbReference>
<accession>L7LDP9</accession>
<evidence type="ECO:0000256" key="8">
    <source>
        <dbReference type="ARBA" id="ARBA00022962"/>
    </source>
</evidence>
<dbReference type="InterPro" id="IPR006426">
    <property type="entry name" value="Asn_synth_AEB"/>
</dbReference>
<organism evidence="15 16">
    <name type="scientific">Gordonia hirsuta DSM 44140 = NBRC 16056</name>
    <dbReference type="NCBI Taxonomy" id="1121927"/>
    <lineage>
        <taxon>Bacteria</taxon>
        <taxon>Bacillati</taxon>
        <taxon>Actinomycetota</taxon>
        <taxon>Actinomycetes</taxon>
        <taxon>Mycobacteriales</taxon>
        <taxon>Gordoniaceae</taxon>
        <taxon>Gordonia</taxon>
    </lineage>
</organism>
<evidence type="ECO:0000259" key="14">
    <source>
        <dbReference type="PROSITE" id="PS51278"/>
    </source>
</evidence>
<keyword evidence="4 11" id="KW-0028">Amino-acid biosynthesis</keyword>
<dbReference type="GO" id="GO:0004066">
    <property type="term" value="F:asparagine synthase (glutamine-hydrolyzing) activity"/>
    <property type="evidence" value="ECO:0007669"/>
    <property type="project" value="UniProtKB-EC"/>
</dbReference>
<dbReference type="GO" id="GO:0006529">
    <property type="term" value="P:asparagine biosynthetic process"/>
    <property type="evidence" value="ECO:0007669"/>
    <property type="project" value="UniProtKB-KW"/>
</dbReference>
<dbReference type="CDD" id="cd00712">
    <property type="entry name" value="AsnB"/>
    <property type="match status" value="1"/>
</dbReference>
<feature type="binding site" evidence="12">
    <location>
        <position position="259"/>
    </location>
    <ligand>
        <name>ATP</name>
        <dbReference type="ChEBI" id="CHEBI:30616"/>
    </ligand>
</feature>
<comment type="similarity">
    <text evidence="1">Belongs to the asparagine synthetase family.</text>
</comment>
<dbReference type="PANTHER" id="PTHR11772">
    <property type="entry name" value="ASPARAGINE SYNTHETASE"/>
    <property type="match status" value="1"/>
</dbReference>
<dbReference type="SUPFAM" id="SSF56235">
    <property type="entry name" value="N-terminal nucleophile aminohydrolases (Ntn hydrolases)"/>
    <property type="match status" value="1"/>
</dbReference>
<dbReference type="SUPFAM" id="SSF52402">
    <property type="entry name" value="Adenine nucleotide alpha hydrolases-like"/>
    <property type="match status" value="1"/>
</dbReference>
<dbReference type="Gene3D" id="3.40.50.620">
    <property type="entry name" value="HUPs"/>
    <property type="match status" value="1"/>
</dbReference>
<gene>
    <name evidence="15" type="primary">asnB</name>
    <name evidence="15" type="ORF">GOHSU_56_00140</name>
</gene>
<evidence type="ECO:0000256" key="13">
    <source>
        <dbReference type="PIRSR" id="PIRSR001589-3"/>
    </source>
</evidence>
<feature type="site" description="Important for beta-aspartyl-AMP intermediate formation" evidence="13">
    <location>
        <position position="336"/>
    </location>
</feature>
<keyword evidence="16" id="KW-1185">Reference proteome</keyword>
<sequence>MCGIALIVGEGARDNDLDPMMAAIAGRGETDERYSGVGLVAGTQRLKIVDREHAQQPWRSQDGRWLLCYNGEVFNHAELRAELHARGHHFRSESDTEVILAAFSAWGLDAVHHLRGEFAFTIVDLGSGEVYLARDPIGVKPLYYSWRHGRIHIASEVKALTGVGARIFEVPPGHHGLAAGTAGPVLLPYFDLLDGRQNSEPIDDPDEAATLIRSILDDAIAVRVDTDLPVGVVLSGGLDSSAVLSRVHQHHPDCVAFTIGRPGSDDLDYARRLTADLGVRHEIIDLRPRQIGFPEIRRAVALSELTEYGDVINAVVSIPLFERIRECGIKVVLTGDGSDELFGGYPMYHTIDADQADRLFVHKLQNLGRTELQRVDRSSMGQGVETRIPFLDKEMLHLAMRIPLWLKTAGEQEKWLVRRAFADALPDYILQRPKAGMSYSSGLHDRARLFRPLFAGIYRRLDYDLHEPMRRDFDSVLEAAGNDLDRAIASAVRRPDYRFGERARDLAGAVRWNIQSALTGKVG</sequence>
<dbReference type="STRING" id="1121927.GOHSU_56_00140"/>
<dbReference type="InterPro" id="IPR001962">
    <property type="entry name" value="Asn_synthase"/>
</dbReference>
<dbReference type="OrthoDB" id="9763290at2"/>
<dbReference type="GO" id="GO:0005829">
    <property type="term" value="C:cytosol"/>
    <property type="evidence" value="ECO:0007669"/>
    <property type="project" value="TreeGrafter"/>
</dbReference>
<dbReference type="PANTHER" id="PTHR11772:SF2">
    <property type="entry name" value="ASPARAGINE SYNTHETASE [GLUTAMINE-HYDROLYZING]"/>
    <property type="match status" value="1"/>
</dbReference>
<feature type="active site" description="For GATase activity" evidence="11">
    <location>
        <position position="2"/>
    </location>
</feature>
<dbReference type="InterPro" id="IPR014729">
    <property type="entry name" value="Rossmann-like_a/b/a_fold"/>
</dbReference>
<feature type="domain" description="Glutamine amidotransferase type-2" evidence="14">
    <location>
        <begin position="2"/>
        <end position="181"/>
    </location>
</feature>
<evidence type="ECO:0000256" key="5">
    <source>
        <dbReference type="ARBA" id="ARBA00022741"/>
    </source>
</evidence>
<dbReference type="EMBL" id="BANT01000056">
    <property type="protein sequence ID" value="GAC58881.1"/>
    <property type="molecule type" value="Genomic_DNA"/>
</dbReference>
<evidence type="ECO:0000256" key="4">
    <source>
        <dbReference type="ARBA" id="ARBA00022605"/>
    </source>
</evidence>
<evidence type="ECO:0000256" key="10">
    <source>
        <dbReference type="ARBA" id="ARBA00048741"/>
    </source>
</evidence>
<keyword evidence="7 11" id="KW-0061">Asparagine biosynthesis</keyword>
<feature type="binding site" evidence="12">
    <location>
        <position position="95"/>
    </location>
    <ligand>
        <name>L-glutamine</name>
        <dbReference type="ChEBI" id="CHEBI:58359"/>
    </ligand>
</feature>
<dbReference type="Pfam" id="PF13537">
    <property type="entry name" value="GATase_7"/>
    <property type="match status" value="1"/>
</dbReference>
<protein>
    <recommendedName>
        <fullName evidence="2">asparagine synthase (glutamine-hydrolyzing)</fullName>
        <ecNumber evidence="2">6.3.5.4</ecNumber>
    </recommendedName>
</protein>
<evidence type="ECO:0000256" key="11">
    <source>
        <dbReference type="PIRSR" id="PIRSR001589-1"/>
    </source>
</evidence>
<comment type="caution">
    <text evidence="15">The sequence shown here is derived from an EMBL/GenBank/DDBJ whole genome shotgun (WGS) entry which is preliminary data.</text>
</comment>
<dbReference type="InterPro" id="IPR050795">
    <property type="entry name" value="Asn_Synthetase"/>
</dbReference>
<dbReference type="PROSITE" id="PS51278">
    <property type="entry name" value="GATASE_TYPE_2"/>
    <property type="match status" value="1"/>
</dbReference>
<evidence type="ECO:0000256" key="2">
    <source>
        <dbReference type="ARBA" id="ARBA00012737"/>
    </source>
</evidence>
<evidence type="ECO:0000256" key="12">
    <source>
        <dbReference type="PIRSR" id="PIRSR001589-2"/>
    </source>
</evidence>
<dbReference type="Pfam" id="PF00733">
    <property type="entry name" value="Asn_synthase"/>
    <property type="match status" value="2"/>
</dbReference>
<comment type="catalytic activity">
    <reaction evidence="10">
        <text>L-aspartate + L-glutamine + ATP + H2O = L-asparagine + L-glutamate + AMP + diphosphate + H(+)</text>
        <dbReference type="Rhea" id="RHEA:12228"/>
        <dbReference type="ChEBI" id="CHEBI:15377"/>
        <dbReference type="ChEBI" id="CHEBI:15378"/>
        <dbReference type="ChEBI" id="CHEBI:29985"/>
        <dbReference type="ChEBI" id="CHEBI:29991"/>
        <dbReference type="ChEBI" id="CHEBI:30616"/>
        <dbReference type="ChEBI" id="CHEBI:33019"/>
        <dbReference type="ChEBI" id="CHEBI:58048"/>
        <dbReference type="ChEBI" id="CHEBI:58359"/>
        <dbReference type="ChEBI" id="CHEBI:456215"/>
        <dbReference type="EC" id="6.3.5.4"/>
    </reaction>
</comment>
<dbReference type="Proteomes" id="UP000053405">
    <property type="component" value="Unassembled WGS sequence"/>
</dbReference>
<evidence type="ECO:0000313" key="15">
    <source>
        <dbReference type="EMBL" id="GAC58881.1"/>
    </source>
</evidence>